<organism evidence="2 3">
    <name type="scientific">Mesorhabditis spiculigera</name>
    <dbReference type="NCBI Taxonomy" id="96644"/>
    <lineage>
        <taxon>Eukaryota</taxon>
        <taxon>Metazoa</taxon>
        <taxon>Ecdysozoa</taxon>
        <taxon>Nematoda</taxon>
        <taxon>Chromadorea</taxon>
        <taxon>Rhabditida</taxon>
        <taxon>Rhabditina</taxon>
        <taxon>Rhabditomorpha</taxon>
        <taxon>Rhabditoidea</taxon>
        <taxon>Rhabditidae</taxon>
        <taxon>Mesorhabditinae</taxon>
        <taxon>Mesorhabditis</taxon>
    </lineage>
</organism>
<dbReference type="EMBL" id="CATQJA010002637">
    <property type="protein sequence ID" value="CAJ0575366.1"/>
    <property type="molecule type" value="Genomic_DNA"/>
</dbReference>
<evidence type="ECO:0000256" key="1">
    <source>
        <dbReference type="SAM" id="MobiDB-lite"/>
    </source>
</evidence>
<comment type="caution">
    <text evidence="2">The sequence shown here is derived from an EMBL/GenBank/DDBJ whole genome shotgun (WGS) entry which is preliminary data.</text>
</comment>
<keyword evidence="3" id="KW-1185">Reference proteome</keyword>
<evidence type="ECO:0000313" key="3">
    <source>
        <dbReference type="Proteomes" id="UP001177023"/>
    </source>
</evidence>
<accession>A0AA36CU80</accession>
<dbReference type="Proteomes" id="UP001177023">
    <property type="component" value="Unassembled WGS sequence"/>
</dbReference>
<gene>
    <name evidence="2" type="ORF">MSPICULIGERA_LOCUS13677</name>
</gene>
<feature type="non-terminal residue" evidence="2">
    <location>
        <position position="549"/>
    </location>
</feature>
<proteinExistence type="predicted"/>
<feature type="region of interest" description="Disordered" evidence="1">
    <location>
        <begin position="483"/>
        <end position="505"/>
    </location>
</feature>
<name>A0AA36CU80_9BILA</name>
<evidence type="ECO:0000313" key="2">
    <source>
        <dbReference type="EMBL" id="CAJ0575366.1"/>
    </source>
</evidence>
<sequence length="549" mass="60343">MTYEKLVYDEEVRNGKMTMRESAISRAMNVLPVAPLNLGAAPARVAPGDVIKRAAPVARFMPSARPLPPKPLTVEAPVKSAPVSSFGSATSSSAQPSFSNFLAAQPQKVGVPNNSASQEVPKAVSATRGLSMVEKTISPSKSANNNNNCIDGSAPEKSAQMRMKRKENQLKLALKGEEVIVDLSDRDLLSLISFNNDALYLQGNKLLRRPLGQYDAETHVFREENYAHFKDLEQFVSTSLPERATPITFILNSYMLIMGRLDSDKAKSIREHVKATMASTKLRPLRDIGYGKTALYRDDQGLYKRVLLLACQGEDKALICPLDATEKVTDAVLQLVPVATLHRLPSVLSVEQMATSLHLTLLRGLCNFAPGSIGTARRFLQSGIATDVAGREVWPVLVQCNPRPGERAPVVDLLVPGSDGIAPYLASELLYAKNNIEKMQENFEASHDFWVPWSPTQRPNIDEIIATLVGNNEWQVDLGDSSSEWMNENSHPEETSPEISTFSDAEEVSETDKCHALIYDVLAGPVGQRLLNARKNETATSKYFDHLFL</sequence>
<protein>
    <submittedName>
        <fullName evidence="2">Uncharacterized protein</fullName>
    </submittedName>
</protein>
<dbReference type="AlphaFoldDB" id="A0AA36CU80"/>
<reference evidence="2" key="1">
    <citation type="submission" date="2023-06" db="EMBL/GenBank/DDBJ databases">
        <authorList>
            <person name="Delattre M."/>
        </authorList>
    </citation>
    <scope>NUCLEOTIDE SEQUENCE</scope>
    <source>
        <strain evidence="2">AF72</strain>
    </source>
</reference>